<proteinExistence type="predicted"/>
<accession>A0A9N7TTP9</accession>
<organism evidence="1 2">
    <name type="scientific">Pleuronectes platessa</name>
    <name type="common">European plaice</name>
    <dbReference type="NCBI Taxonomy" id="8262"/>
    <lineage>
        <taxon>Eukaryota</taxon>
        <taxon>Metazoa</taxon>
        <taxon>Chordata</taxon>
        <taxon>Craniata</taxon>
        <taxon>Vertebrata</taxon>
        <taxon>Euteleostomi</taxon>
        <taxon>Actinopterygii</taxon>
        <taxon>Neopterygii</taxon>
        <taxon>Teleostei</taxon>
        <taxon>Neoteleostei</taxon>
        <taxon>Acanthomorphata</taxon>
        <taxon>Carangaria</taxon>
        <taxon>Pleuronectiformes</taxon>
        <taxon>Pleuronectoidei</taxon>
        <taxon>Pleuronectidae</taxon>
        <taxon>Pleuronectes</taxon>
    </lineage>
</organism>
<evidence type="ECO:0000313" key="2">
    <source>
        <dbReference type="Proteomes" id="UP001153269"/>
    </source>
</evidence>
<name>A0A9N7TTP9_PLEPL</name>
<sequence>MPLGRKHTGKVNNCTSGSDGGLHICHCAADRRSESISDIDVFVKFANMPANDVSFVVAGVVHGGKKHNYYKITSGFLLLSLLPCDCGHPELLSWTQLGIPLLEACRTWALLM</sequence>
<gene>
    <name evidence="1" type="ORF">PLEPLA_LOCUS6125</name>
</gene>
<protein>
    <submittedName>
        <fullName evidence="1">Uncharacterized protein</fullName>
    </submittedName>
</protein>
<evidence type="ECO:0000313" key="1">
    <source>
        <dbReference type="EMBL" id="CAB1418301.1"/>
    </source>
</evidence>
<dbReference type="Proteomes" id="UP001153269">
    <property type="component" value="Unassembled WGS sequence"/>
</dbReference>
<dbReference type="AlphaFoldDB" id="A0A9N7TTP9"/>
<dbReference type="EMBL" id="CADEAL010000315">
    <property type="protein sequence ID" value="CAB1418301.1"/>
    <property type="molecule type" value="Genomic_DNA"/>
</dbReference>
<reference evidence="1" key="1">
    <citation type="submission" date="2020-03" db="EMBL/GenBank/DDBJ databases">
        <authorList>
            <person name="Weist P."/>
        </authorList>
    </citation>
    <scope>NUCLEOTIDE SEQUENCE</scope>
</reference>
<keyword evidence="2" id="KW-1185">Reference proteome</keyword>
<comment type="caution">
    <text evidence="1">The sequence shown here is derived from an EMBL/GenBank/DDBJ whole genome shotgun (WGS) entry which is preliminary data.</text>
</comment>